<evidence type="ECO:0000313" key="2">
    <source>
        <dbReference type="EMBL" id="CAH3018392.1"/>
    </source>
</evidence>
<dbReference type="EMBL" id="CALNXI010000086">
    <property type="protein sequence ID" value="CAH3018392.1"/>
    <property type="molecule type" value="Genomic_DNA"/>
</dbReference>
<evidence type="ECO:0000313" key="3">
    <source>
        <dbReference type="Proteomes" id="UP001159427"/>
    </source>
</evidence>
<dbReference type="InterPro" id="IPR037361">
    <property type="entry name" value="COMMD10"/>
</dbReference>
<organism evidence="2 3">
    <name type="scientific">Porites evermanni</name>
    <dbReference type="NCBI Taxonomy" id="104178"/>
    <lineage>
        <taxon>Eukaryota</taxon>
        <taxon>Metazoa</taxon>
        <taxon>Cnidaria</taxon>
        <taxon>Anthozoa</taxon>
        <taxon>Hexacorallia</taxon>
        <taxon>Scleractinia</taxon>
        <taxon>Fungiina</taxon>
        <taxon>Poritidae</taxon>
        <taxon>Porites</taxon>
    </lineage>
</organism>
<dbReference type="InterPro" id="IPR017920">
    <property type="entry name" value="COMM"/>
</dbReference>
<protein>
    <recommendedName>
        <fullName evidence="1">COMM domain-containing protein</fullName>
    </recommendedName>
</protein>
<reference evidence="2 3" key="1">
    <citation type="submission" date="2022-05" db="EMBL/GenBank/DDBJ databases">
        <authorList>
            <consortium name="Genoscope - CEA"/>
            <person name="William W."/>
        </authorList>
    </citation>
    <scope>NUCLEOTIDE SEQUENCE [LARGE SCALE GENOMIC DNA]</scope>
</reference>
<name>A0ABN8LSG3_9CNID</name>
<proteinExistence type="predicted"/>
<dbReference type="Pfam" id="PF07258">
    <property type="entry name" value="COMM_domain"/>
    <property type="match status" value="1"/>
</dbReference>
<dbReference type="Pfam" id="PF21672">
    <property type="entry name" value="COMM_HN"/>
    <property type="match status" value="1"/>
</dbReference>
<accession>A0ABN8LSG3</accession>
<gene>
    <name evidence="2" type="ORF">PEVE_00042935</name>
</gene>
<comment type="caution">
    <text evidence="2">The sequence shown here is derived from an EMBL/GenBank/DDBJ whole genome shotgun (WGS) entry which is preliminary data.</text>
</comment>
<keyword evidence="3" id="KW-1185">Reference proteome</keyword>
<dbReference type="PANTHER" id="PTHR12333:SF0">
    <property type="entry name" value="COMM DOMAIN-CONTAINING PROTEIN 10"/>
    <property type="match status" value="1"/>
</dbReference>
<dbReference type="PROSITE" id="PS51269">
    <property type="entry name" value="COMM"/>
    <property type="match status" value="1"/>
</dbReference>
<dbReference type="Proteomes" id="UP001159427">
    <property type="component" value="Unassembled WGS sequence"/>
</dbReference>
<dbReference type="PANTHER" id="PTHR12333">
    <property type="entry name" value="COMM DOMAIN CONTAINING PROTEIN 10"/>
    <property type="match status" value="1"/>
</dbReference>
<evidence type="ECO:0000259" key="1">
    <source>
        <dbReference type="PROSITE" id="PS51269"/>
    </source>
</evidence>
<feature type="domain" description="COMM" evidence="1">
    <location>
        <begin position="116"/>
        <end position="185"/>
    </location>
</feature>
<sequence>MLVIELLLTYRRVSSVYIGFYNALPLKDERAFSKDEEEKLQAALGLESDDLYIVLETCTFILEQAAYHNAKAQLLKLQLQNIELTDEKTQAIVDLWTSNGKSVVEKLKQRSLAPKQLQAVSWRLNLQMAQSNATKMKLPNAMMEFSVASGRQGVREKVHVEFTHEELYALYNQVSVVLWVPLYCGSPTYRLSKNLPNVLKLLTDESRQKLQSTENFMDAIKTIQIPDDQKLVSFDVFTSIPLQLALDCTENAIRTLLLNYHYLQTTLWTCLTPV</sequence>